<keyword evidence="5" id="KW-0460">Magnesium</keyword>
<evidence type="ECO:0000256" key="4">
    <source>
        <dbReference type="ARBA" id="ARBA00022801"/>
    </source>
</evidence>
<evidence type="ECO:0000256" key="5">
    <source>
        <dbReference type="ARBA" id="ARBA00022842"/>
    </source>
</evidence>
<evidence type="ECO:0000259" key="7">
    <source>
        <dbReference type="PROSITE" id="PS51462"/>
    </source>
</evidence>
<name>A0A1H2XLN6_ACIFE</name>
<accession>A0A1H2XLN6</accession>
<comment type="cofactor">
    <cofactor evidence="2">
        <name>Mg(2+)</name>
        <dbReference type="ChEBI" id="CHEBI:18420"/>
    </cofactor>
</comment>
<evidence type="ECO:0000256" key="1">
    <source>
        <dbReference type="ARBA" id="ARBA00001936"/>
    </source>
</evidence>
<keyword evidence="4" id="KW-0378">Hydrolase</keyword>
<dbReference type="EMBL" id="FNOP01000009">
    <property type="protein sequence ID" value="SDW93802.1"/>
    <property type="molecule type" value="Genomic_DNA"/>
</dbReference>
<proteinExistence type="predicted"/>
<sequence>MSQELEQRRLLAGLWKDQRQRVDRTLRLWESAVLLPLRWTRHGWEILFEVRAATMKWQPGDICFPGGHREETDASFCATALRETREELGIPEDKIQVLGPLDYFYGYSGPLIYPFAGILPAQPPLRLDHTEVEEVFAVPLKDLLAIHPVVGKLSLASRQEPGFPAQWAYGFQDGWNIRGGYEVFFYPWKKRIIWGITARILHQFLERVRQGGLLPEEADRDR</sequence>
<dbReference type="GeneID" id="78334265"/>
<protein>
    <submittedName>
        <fullName evidence="8">NUDIX domain-containing protein</fullName>
    </submittedName>
</protein>
<evidence type="ECO:0000256" key="3">
    <source>
        <dbReference type="ARBA" id="ARBA00022723"/>
    </source>
</evidence>
<dbReference type="SUPFAM" id="SSF55811">
    <property type="entry name" value="Nudix"/>
    <property type="match status" value="1"/>
</dbReference>
<dbReference type="InterPro" id="IPR000086">
    <property type="entry name" value="NUDIX_hydrolase_dom"/>
</dbReference>
<comment type="cofactor">
    <cofactor evidence="1">
        <name>Mn(2+)</name>
        <dbReference type="ChEBI" id="CHEBI:29035"/>
    </cofactor>
</comment>
<dbReference type="InterPro" id="IPR015797">
    <property type="entry name" value="NUDIX_hydrolase-like_dom_sf"/>
</dbReference>
<dbReference type="PANTHER" id="PTHR12992">
    <property type="entry name" value="NUDIX HYDROLASE"/>
    <property type="match status" value="1"/>
</dbReference>
<dbReference type="Proteomes" id="UP000182379">
    <property type="component" value="Unassembled WGS sequence"/>
</dbReference>
<comment type="caution">
    <text evidence="8">The sequence shown here is derived from an EMBL/GenBank/DDBJ whole genome shotgun (WGS) entry which is preliminary data.</text>
</comment>
<dbReference type="GO" id="GO:0046872">
    <property type="term" value="F:metal ion binding"/>
    <property type="evidence" value="ECO:0007669"/>
    <property type="project" value="UniProtKB-KW"/>
</dbReference>
<dbReference type="InterPro" id="IPR045121">
    <property type="entry name" value="CoAse"/>
</dbReference>
<dbReference type="AlphaFoldDB" id="A0A1H2XLN6"/>
<gene>
    <name evidence="8" type="ORF">SAMN05216495_10928</name>
</gene>
<keyword evidence="6" id="KW-0464">Manganese</keyword>
<evidence type="ECO:0000256" key="2">
    <source>
        <dbReference type="ARBA" id="ARBA00001946"/>
    </source>
</evidence>
<dbReference type="RefSeq" id="WP_012937901.1">
    <property type="nucleotide sequence ID" value="NZ_CAMEFB010000002.1"/>
</dbReference>
<dbReference type="PROSITE" id="PS51462">
    <property type="entry name" value="NUDIX"/>
    <property type="match status" value="1"/>
</dbReference>
<keyword evidence="3" id="KW-0479">Metal-binding</keyword>
<organism evidence="8 9">
    <name type="scientific">Acidaminococcus fermentans</name>
    <dbReference type="NCBI Taxonomy" id="905"/>
    <lineage>
        <taxon>Bacteria</taxon>
        <taxon>Bacillati</taxon>
        <taxon>Bacillota</taxon>
        <taxon>Negativicutes</taxon>
        <taxon>Acidaminococcales</taxon>
        <taxon>Acidaminococcaceae</taxon>
        <taxon>Acidaminococcus</taxon>
    </lineage>
</organism>
<reference evidence="8 9" key="1">
    <citation type="submission" date="2016-10" db="EMBL/GenBank/DDBJ databases">
        <authorList>
            <person name="Varghese N."/>
            <person name="Submissions S."/>
        </authorList>
    </citation>
    <scope>NUCLEOTIDE SEQUENCE [LARGE SCALE GENOMIC DNA]</scope>
    <source>
        <strain evidence="8 9">WCC6</strain>
    </source>
</reference>
<evidence type="ECO:0000256" key="6">
    <source>
        <dbReference type="ARBA" id="ARBA00023211"/>
    </source>
</evidence>
<dbReference type="PANTHER" id="PTHR12992:SF11">
    <property type="entry name" value="MITOCHONDRIAL COENZYME A DIPHOSPHATASE NUDT8"/>
    <property type="match status" value="1"/>
</dbReference>
<dbReference type="OMA" id="YYIWGAT"/>
<evidence type="ECO:0000313" key="9">
    <source>
        <dbReference type="Proteomes" id="UP000182379"/>
    </source>
</evidence>
<feature type="domain" description="Nudix hydrolase" evidence="7">
    <location>
        <begin position="28"/>
        <end position="161"/>
    </location>
</feature>
<evidence type="ECO:0000313" key="8">
    <source>
        <dbReference type="EMBL" id="SDW93802.1"/>
    </source>
</evidence>
<dbReference type="CDD" id="cd03426">
    <property type="entry name" value="NUDIX_CoAse_Nudt7"/>
    <property type="match status" value="1"/>
</dbReference>
<dbReference type="Pfam" id="PF00293">
    <property type="entry name" value="NUDIX"/>
    <property type="match status" value="1"/>
</dbReference>
<dbReference type="GO" id="GO:0010945">
    <property type="term" value="F:coenzyme A diphosphatase activity"/>
    <property type="evidence" value="ECO:0007669"/>
    <property type="project" value="InterPro"/>
</dbReference>
<dbReference type="Gene3D" id="3.90.79.10">
    <property type="entry name" value="Nucleoside Triphosphate Pyrophosphohydrolase"/>
    <property type="match status" value="1"/>
</dbReference>